<dbReference type="PANTHER" id="PTHR28009">
    <property type="entry name" value="PHEROMONE ALPHA FACTOR RECEPTOR"/>
    <property type="match status" value="1"/>
</dbReference>
<keyword evidence="1" id="KW-0812">Transmembrane</keyword>
<accession>A0A1C6ZTQ6</accession>
<reference evidence="2" key="1">
    <citation type="submission" date="2014-08" db="EMBL/GenBank/DDBJ databases">
        <title>Diversity of the pheromone receptor genes in genus Morchella.</title>
        <authorList>
            <person name="Chen L.-J."/>
            <person name="Zhao Y.-C."/>
            <person name="Chai H.-M."/>
        </authorList>
    </citation>
    <scope>NUCLEOTIDE SEQUENCE</scope>
    <source>
        <strain evidence="2">YAASMVR</strain>
    </source>
</reference>
<sequence>MNSWNPYTQTFNLTRADGGNVTVALDVVNDFNIQNVKWATIFAVQIGGAGILILTLTILAKPTTRLLIFYVNLLSLVFAIIRGVLAIEYIIGPWSNTYRYFTMDYSDIPSSARAKSIAQPFLQLGMISGIMISLVMQMRVVYETEPIIKRIATVVSGAVAAAVMGFYIKLVYENVTMILHAVAYSGNTQAHARLLFTLAICFFTILFLAKLAKAIQVRRKMNLKKFGPLQILFVMGCQCMLFPAIFCILQRALDFDGMYSFSVWFVIISLPLSSIWASYDGKNVHEQGNFPGTSNFSETYHSKTATLTTSQNGGPGLEKGTGVNVERGYAVDCTRETP</sequence>
<name>A0A1C6ZTQ6_9PEZI</name>
<keyword evidence="1" id="KW-0472">Membrane</keyword>
<dbReference type="GO" id="GO:0038038">
    <property type="term" value="C:G protein-coupled receptor homodimeric complex"/>
    <property type="evidence" value="ECO:0007669"/>
    <property type="project" value="TreeGrafter"/>
</dbReference>
<protein>
    <submittedName>
        <fullName evidence="2">Pheromone alpha factor receptor</fullName>
    </submittedName>
</protein>
<dbReference type="AlphaFoldDB" id="A0A1C6ZTQ6"/>
<keyword evidence="2" id="KW-0675">Receptor</keyword>
<keyword evidence="1" id="KW-1133">Transmembrane helix</keyword>
<gene>
    <name evidence="2" type="primary">MPRb</name>
</gene>
<dbReference type="Pfam" id="PF02116">
    <property type="entry name" value="STE2"/>
    <property type="match status" value="1"/>
</dbReference>
<dbReference type="Gene3D" id="1.10.287.920">
    <property type="entry name" value="Pheromone alpha factor receptor"/>
    <property type="match status" value="1"/>
</dbReference>
<feature type="transmembrane region" description="Helical" evidence="1">
    <location>
        <begin position="67"/>
        <end position="91"/>
    </location>
</feature>
<evidence type="ECO:0000313" key="2">
    <source>
        <dbReference type="EMBL" id="AIV43917.1"/>
    </source>
</evidence>
<dbReference type="EMBL" id="KM486023">
    <property type="protein sequence ID" value="AIV43917.1"/>
    <property type="molecule type" value="Genomic_DNA"/>
</dbReference>
<proteinExistence type="predicted"/>
<organism evidence="2">
    <name type="scientific">Morchella rufobrunnea</name>
    <name type="common">woodchip morel</name>
    <dbReference type="NCBI Taxonomy" id="368404"/>
    <lineage>
        <taxon>Eukaryota</taxon>
        <taxon>Fungi</taxon>
        <taxon>Dikarya</taxon>
        <taxon>Ascomycota</taxon>
        <taxon>Pezizomycotina</taxon>
        <taxon>Pezizomycetes</taxon>
        <taxon>Pezizales</taxon>
        <taxon>Morchellaceae</taxon>
        <taxon>Morchella</taxon>
        <taxon>Morchella sect. Rufobrunnea</taxon>
    </lineage>
</organism>
<dbReference type="InterPro" id="IPR000366">
    <property type="entry name" value="GPCR_STE2"/>
</dbReference>
<feature type="transmembrane region" description="Helical" evidence="1">
    <location>
        <begin position="154"/>
        <end position="172"/>
    </location>
</feature>
<dbReference type="PRINTS" id="PR00250">
    <property type="entry name" value="GPCRSTE2"/>
</dbReference>
<dbReference type="PANTHER" id="PTHR28009:SF1">
    <property type="entry name" value="PHEROMONE ALPHA FACTOR RECEPTOR"/>
    <property type="match status" value="1"/>
</dbReference>
<dbReference type="GO" id="GO:0000750">
    <property type="term" value="P:pheromone-dependent signal transduction involved in conjugation with cellular fusion"/>
    <property type="evidence" value="ECO:0007669"/>
    <property type="project" value="TreeGrafter"/>
</dbReference>
<dbReference type="InterPro" id="IPR027458">
    <property type="entry name" value="STE2_TM1-TM2_sf"/>
</dbReference>
<dbReference type="GO" id="GO:0004932">
    <property type="term" value="F:mating-type factor pheromone receptor activity"/>
    <property type="evidence" value="ECO:0007669"/>
    <property type="project" value="InterPro"/>
</dbReference>
<evidence type="ECO:0000256" key="1">
    <source>
        <dbReference type="SAM" id="Phobius"/>
    </source>
</evidence>
<feature type="transmembrane region" description="Helical" evidence="1">
    <location>
        <begin position="231"/>
        <end position="253"/>
    </location>
</feature>
<feature type="transmembrane region" description="Helical" evidence="1">
    <location>
        <begin position="259"/>
        <end position="279"/>
    </location>
</feature>
<feature type="transmembrane region" description="Helical" evidence="1">
    <location>
        <begin position="192"/>
        <end position="211"/>
    </location>
</feature>
<feature type="transmembrane region" description="Helical" evidence="1">
    <location>
        <begin position="121"/>
        <end position="142"/>
    </location>
</feature>
<feature type="transmembrane region" description="Helical" evidence="1">
    <location>
        <begin position="38"/>
        <end position="60"/>
    </location>
</feature>